<dbReference type="Gene3D" id="3.10.510.20">
    <property type="entry name" value="YcgL domain"/>
    <property type="match status" value="1"/>
</dbReference>
<evidence type="ECO:0000313" key="3">
    <source>
        <dbReference type="EMBL" id="TKB50225.1"/>
    </source>
</evidence>
<dbReference type="SUPFAM" id="SSF160191">
    <property type="entry name" value="YcgL-like"/>
    <property type="match status" value="1"/>
</dbReference>
<evidence type="ECO:0000256" key="1">
    <source>
        <dbReference type="HAMAP-Rule" id="MF_01866"/>
    </source>
</evidence>
<proteinExistence type="inferred from homology"/>
<name>A0A4U1BG99_9GAMM</name>
<dbReference type="PROSITE" id="PS51648">
    <property type="entry name" value="YCGL"/>
    <property type="match status" value="1"/>
</dbReference>
<dbReference type="Proteomes" id="UP000305674">
    <property type="component" value="Unassembled WGS sequence"/>
</dbReference>
<sequence>MICAIYKSTKKAETYLFINKRDDFSQVPQPLMDTFGRPQFVMILPLAKVGKLAQADIDKVREGLNQQGFYLQLPPPQEDLLKTHKEWIKSQQQE</sequence>
<organism evidence="3 4">
    <name type="scientific">Ferrimonas sediminicola</name>
    <dbReference type="NCBI Taxonomy" id="2569538"/>
    <lineage>
        <taxon>Bacteria</taxon>
        <taxon>Pseudomonadati</taxon>
        <taxon>Pseudomonadota</taxon>
        <taxon>Gammaproteobacteria</taxon>
        <taxon>Alteromonadales</taxon>
        <taxon>Ferrimonadaceae</taxon>
        <taxon>Ferrimonas</taxon>
    </lineage>
</organism>
<dbReference type="RefSeq" id="WP_136851408.1">
    <property type="nucleotide sequence ID" value="NZ_SWCI01000002.1"/>
</dbReference>
<dbReference type="InterPro" id="IPR038068">
    <property type="entry name" value="YcgL-like_sf"/>
</dbReference>
<reference evidence="3 4" key="1">
    <citation type="submission" date="2019-04" db="EMBL/GenBank/DDBJ databases">
        <authorList>
            <person name="Hwang J.C."/>
        </authorList>
    </citation>
    <scope>NUCLEOTIDE SEQUENCE [LARGE SCALE GENOMIC DNA]</scope>
    <source>
        <strain evidence="3 4">IMCC35001</strain>
    </source>
</reference>
<comment type="caution">
    <text evidence="3">The sequence shown here is derived from an EMBL/GenBank/DDBJ whole genome shotgun (WGS) entry which is preliminary data.</text>
</comment>
<accession>A0A4U1BG99</accession>
<feature type="domain" description="YcgL" evidence="2">
    <location>
        <begin position="1"/>
        <end position="85"/>
    </location>
</feature>
<dbReference type="EMBL" id="SWCI01000002">
    <property type="protein sequence ID" value="TKB50225.1"/>
    <property type="molecule type" value="Genomic_DNA"/>
</dbReference>
<gene>
    <name evidence="3" type="ORF">FCL40_03425</name>
</gene>
<dbReference type="PANTHER" id="PTHR38109:SF1">
    <property type="entry name" value="PROTEIN YCGL"/>
    <property type="match status" value="1"/>
</dbReference>
<keyword evidence="4" id="KW-1185">Reference proteome</keyword>
<dbReference type="InterPro" id="IPR027354">
    <property type="entry name" value="YcgL_dom"/>
</dbReference>
<dbReference type="HAMAP" id="MF_01866">
    <property type="entry name" value="UPF0745"/>
    <property type="match status" value="1"/>
</dbReference>
<evidence type="ECO:0000259" key="2">
    <source>
        <dbReference type="PROSITE" id="PS51648"/>
    </source>
</evidence>
<evidence type="ECO:0000313" key="4">
    <source>
        <dbReference type="Proteomes" id="UP000305674"/>
    </source>
</evidence>
<dbReference type="OrthoDB" id="7062382at2"/>
<dbReference type="Pfam" id="PF05166">
    <property type="entry name" value="YcgL"/>
    <property type="match status" value="1"/>
</dbReference>
<dbReference type="AlphaFoldDB" id="A0A4U1BG99"/>
<dbReference type="PANTHER" id="PTHR38109">
    <property type="entry name" value="PROTEIN YCGL"/>
    <property type="match status" value="1"/>
</dbReference>
<protein>
    <recommendedName>
        <fullName evidence="1">YcgL domain-containing protein FCL40_03425</fullName>
    </recommendedName>
</protein>